<dbReference type="PANTHER" id="PTHR31209">
    <property type="entry name" value="COFACTOR-INDEPENDENT PHOSPHOGLYCERATE MUTASE"/>
    <property type="match status" value="1"/>
</dbReference>
<evidence type="ECO:0000256" key="2">
    <source>
        <dbReference type="ARBA" id="ARBA00002315"/>
    </source>
</evidence>
<dbReference type="PIRSF" id="PIRSF006392">
    <property type="entry name" value="IPGAM_arch"/>
    <property type="match status" value="1"/>
</dbReference>
<dbReference type="SUPFAM" id="SSF53649">
    <property type="entry name" value="Alkaline phosphatase-like"/>
    <property type="match status" value="1"/>
</dbReference>
<comment type="catalytic activity">
    <reaction evidence="1">
        <text>(2R)-2-phosphoglycerate = (2R)-3-phosphoglycerate</text>
        <dbReference type="Rhea" id="RHEA:15901"/>
        <dbReference type="ChEBI" id="CHEBI:58272"/>
        <dbReference type="ChEBI" id="CHEBI:58289"/>
        <dbReference type="EC" id="5.4.2.12"/>
    </reaction>
</comment>
<evidence type="ECO:0000256" key="4">
    <source>
        <dbReference type="ARBA" id="ARBA00005524"/>
    </source>
</evidence>
<protein>
    <submittedName>
        <fullName evidence="7">Alkaline phosphatase family protein</fullName>
    </submittedName>
</protein>
<sequence>MPRKCVLILLDGLGDRSHPELGHLTPLQAAETPTLDRLATLGACGLYHAGAHGRALPSENAHFAMFGYGLEDFPGRGVLEALGAGVPVGPAEVAFLAHLVELRSAHDCLVLHKDRPHADSDQAAGLAAAVARYQQGGTLVRFVPTKGLFGVLLMQGGVSPYVTDTNTMIEGLPLPAVRPWQEYDQDQAACHTARVLSVYLSWAFRHLDGHPVNKARRHSGLGAINGLVTQRPGRLKPVVDFRSRNGLKGLSIASGIIYWGLASFLGMSVARVTDGEDAGRDLAERLIAAREALADFEFIHVHTKAPDEAAHAKSPERKVRAIEALDRGLADAIAPLLDDPEVLLAVSADHSTPSSGALIHSGEPVPLMFVGGGVRRDAVNRFDEISVASGALGCVRGTEFMNLVLNYLDRARLVGTRDAPADCGYWPGDYEPFRLQGTGKGVGDA</sequence>
<keyword evidence="5" id="KW-0324">Glycolysis</keyword>
<dbReference type="NCBIfam" id="TIGR00306">
    <property type="entry name" value="apgM"/>
    <property type="match status" value="1"/>
</dbReference>
<organism evidence="7 8">
    <name type="scientific">Geoalkalibacter halelectricus</name>
    <dbReference type="NCBI Taxonomy" id="2847045"/>
    <lineage>
        <taxon>Bacteria</taxon>
        <taxon>Pseudomonadati</taxon>
        <taxon>Thermodesulfobacteriota</taxon>
        <taxon>Desulfuromonadia</taxon>
        <taxon>Desulfuromonadales</taxon>
        <taxon>Geoalkalibacteraceae</taxon>
        <taxon>Geoalkalibacter</taxon>
    </lineage>
</organism>
<dbReference type="Pfam" id="PF01676">
    <property type="entry name" value="Metalloenzyme"/>
    <property type="match status" value="1"/>
</dbReference>
<dbReference type="InterPro" id="IPR017850">
    <property type="entry name" value="Alkaline_phosphatase_core_sf"/>
</dbReference>
<evidence type="ECO:0000259" key="6">
    <source>
        <dbReference type="Pfam" id="PF01676"/>
    </source>
</evidence>
<comment type="similarity">
    <text evidence="4">Belongs to the BPG-independent phosphoglycerate mutase family. A-PGAM subfamily.</text>
</comment>
<name>A0ABY5ZSQ4_9BACT</name>
<evidence type="ECO:0000256" key="1">
    <source>
        <dbReference type="ARBA" id="ARBA00000370"/>
    </source>
</evidence>
<proteinExistence type="inferred from homology"/>
<evidence type="ECO:0000256" key="5">
    <source>
        <dbReference type="ARBA" id="ARBA00023152"/>
    </source>
</evidence>
<dbReference type="Gene3D" id="3.40.720.10">
    <property type="entry name" value="Alkaline Phosphatase, subunit A"/>
    <property type="match status" value="2"/>
</dbReference>
<accession>A0ABY5ZSQ4</accession>
<dbReference type="EMBL" id="CP092109">
    <property type="protein sequence ID" value="UWZ80900.1"/>
    <property type="molecule type" value="Genomic_DNA"/>
</dbReference>
<dbReference type="CDD" id="cd16011">
    <property type="entry name" value="iPGM_like"/>
    <property type="match status" value="1"/>
</dbReference>
<dbReference type="InterPro" id="IPR006124">
    <property type="entry name" value="Metalloenzyme"/>
</dbReference>
<evidence type="ECO:0000313" key="7">
    <source>
        <dbReference type="EMBL" id="UWZ80900.1"/>
    </source>
</evidence>
<keyword evidence="8" id="KW-1185">Reference proteome</keyword>
<reference evidence="7" key="1">
    <citation type="journal article" date="2022" name="Environ. Microbiol.">
        <title>Geoalkalibacter halelectricus SAP #1 sp. nov. possessing extracellular electron transfer and mineral#reducing capabilities from a haloalkaline environment.</title>
        <authorList>
            <person name="Yadav S."/>
            <person name="Singh R."/>
            <person name="Sundharam S.S."/>
            <person name="Chaudhary S."/>
            <person name="Krishnamurthi S."/>
            <person name="Patil S.A."/>
        </authorList>
    </citation>
    <scope>NUCLEOTIDE SEQUENCE</scope>
    <source>
        <strain evidence="7">SAP-1</strain>
    </source>
</reference>
<comment type="pathway">
    <text evidence="3">Carbohydrate degradation.</text>
</comment>
<evidence type="ECO:0000256" key="3">
    <source>
        <dbReference type="ARBA" id="ARBA00004921"/>
    </source>
</evidence>
<comment type="function">
    <text evidence="2">Catalyzes the interconversion of 2-phosphoglycerate and 3-phosphoglycerate.</text>
</comment>
<dbReference type="PANTHER" id="PTHR31209:SF0">
    <property type="entry name" value="METALLOENZYME DOMAIN-CONTAINING PROTEIN"/>
    <property type="match status" value="1"/>
</dbReference>
<evidence type="ECO:0000313" key="8">
    <source>
        <dbReference type="Proteomes" id="UP001060414"/>
    </source>
</evidence>
<dbReference type="RefSeq" id="WP_260749266.1">
    <property type="nucleotide sequence ID" value="NZ_CP092109.1"/>
</dbReference>
<feature type="domain" description="Metalloenzyme" evidence="6">
    <location>
        <begin position="4"/>
        <end position="406"/>
    </location>
</feature>
<dbReference type="Proteomes" id="UP001060414">
    <property type="component" value="Chromosome"/>
</dbReference>
<gene>
    <name evidence="7" type="ORF">L9S41_05720</name>
</gene>
<dbReference type="InterPro" id="IPR004456">
    <property type="entry name" value="Pglycerate_mutase_ApgM"/>
</dbReference>
<dbReference type="Pfam" id="PF10143">
    <property type="entry name" value="PhosphMutase"/>
    <property type="match status" value="1"/>
</dbReference>